<evidence type="ECO:0000256" key="11">
    <source>
        <dbReference type="ARBA" id="ARBA00023136"/>
    </source>
</evidence>
<comment type="subcellular location">
    <subcellularLocation>
        <location evidence="3">Mitochondrion inner membrane</location>
        <topology evidence="3">Peripheral membrane protein</topology>
    </subcellularLocation>
    <subcellularLocation>
        <location evidence="2">Mitochondrion intermembrane space</location>
    </subcellularLocation>
</comment>
<dbReference type="GO" id="GO:0005758">
    <property type="term" value="C:mitochondrial intermembrane space"/>
    <property type="evidence" value="ECO:0007669"/>
    <property type="project" value="UniProtKB-SubCell"/>
</dbReference>
<evidence type="ECO:0000256" key="6">
    <source>
        <dbReference type="ARBA" id="ARBA00022448"/>
    </source>
</evidence>
<keyword evidence="10" id="KW-0496">Mitochondrion</keyword>
<dbReference type="CTD" id="32434"/>
<evidence type="ECO:0000256" key="5">
    <source>
        <dbReference type="ARBA" id="ARBA00018677"/>
    </source>
</evidence>
<evidence type="ECO:0000256" key="10">
    <source>
        <dbReference type="ARBA" id="ARBA00023128"/>
    </source>
</evidence>
<feature type="coiled-coil region" evidence="13">
    <location>
        <begin position="54"/>
        <end position="81"/>
    </location>
</feature>
<dbReference type="PANTHER" id="PTHR20900:SF0">
    <property type="entry name" value="NADH DEHYDROGENASE [UBIQUINONE] 1 BETA SUBCOMPLEX SUBUNIT 7"/>
    <property type="match status" value="1"/>
</dbReference>
<keyword evidence="14" id="KW-1185">Reference proteome</keyword>
<evidence type="ECO:0000256" key="13">
    <source>
        <dbReference type="SAM" id="Coils"/>
    </source>
</evidence>
<evidence type="ECO:0000256" key="1">
    <source>
        <dbReference type="ARBA" id="ARBA00003195"/>
    </source>
</evidence>
<evidence type="ECO:0000256" key="8">
    <source>
        <dbReference type="ARBA" id="ARBA00022792"/>
    </source>
</evidence>
<evidence type="ECO:0000313" key="15">
    <source>
        <dbReference type="RefSeq" id="XP_026677445.1"/>
    </source>
</evidence>
<dbReference type="AlphaFoldDB" id="A0A3Q0ISV7"/>
<name>A0A3Q0ISV7_DIACI</name>
<dbReference type="PaxDb" id="121845-A0A3Q0ISV7"/>
<proteinExistence type="inferred from homology"/>
<evidence type="ECO:0000256" key="2">
    <source>
        <dbReference type="ARBA" id="ARBA00004569"/>
    </source>
</evidence>
<keyword evidence="12" id="KW-1015">Disulfide bond</keyword>
<sequence length="88" mass="10793">MKATPEELASCHIPQNKRDYCAHKLIDYKKCVNDNLPWIAFCEHEKHDYETCLYNEYVDTYKDYERERRLLVRQQRILKKKAKEELIE</sequence>
<dbReference type="Proteomes" id="UP000079169">
    <property type="component" value="Unplaced"/>
</dbReference>
<gene>
    <name evidence="15" type="primary">LOC113466334</name>
</gene>
<keyword evidence="8" id="KW-0999">Mitochondrion inner membrane</keyword>
<dbReference type="InterPro" id="IPR008698">
    <property type="entry name" value="NDUB7"/>
</dbReference>
<evidence type="ECO:0000256" key="7">
    <source>
        <dbReference type="ARBA" id="ARBA00022660"/>
    </source>
</evidence>
<comment type="similarity">
    <text evidence="4">Belongs to the complex I NDUFB7 subunit family.</text>
</comment>
<evidence type="ECO:0000313" key="14">
    <source>
        <dbReference type="Proteomes" id="UP000079169"/>
    </source>
</evidence>
<keyword evidence="9" id="KW-0249">Electron transport</keyword>
<dbReference type="RefSeq" id="XP_026677445.1">
    <property type="nucleotide sequence ID" value="XM_026821644.1"/>
</dbReference>
<evidence type="ECO:0000256" key="4">
    <source>
        <dbReference type="ARBA" id="ARBA00008006"/>
    </source>
</evidence>
<keyword evidence="6" id="KW-0813">Transport</keyword>
<evidence type="ECO:0000256" key="12">
    <source>
        <dbReference type="ARBA" id="ARBA00023157"/>
    </source>
</evidence>
<dbReference type="PANTHER" id="PTHR20900">
    <property type="entry name" value="NADH:UBIQUINONE OXIDOREDUCTASE B18-LIKE SUBUNIT"/>
    <property type="match status" value="1"/>
</dbReference>
<keyword evidence="13" id="KW-0175">Coiled coil</keyword>
<dbReference type="Pfam" id="PF05676">
    <property type="entry name" value="NDUF_B7"/>
    <property type="match status" value="1"/>
</dbReference>
<dbReference type="KEGG" id="dci:113466334"/>
<keyword evidence="7" id="KW-0679">Respiratory chain</keyword>
<reference evidence="15" key="1">
    <citation type="submission" date="2025-08" db="UniProtKB">
        <authorList>
            <consortium name="RefSeq"/>
        </authorList>
    </citation>
    <scope>IDENTIFICATION</scope>
</reference>
<evidence type="ECO:0000256" key="9">
    <source>
        <dbReference type="ARBA" id="ARBA00022982"/>
    </source>
</evidence>
<dbReference type="GO" id="GO:0005743">
    <property type="term" value="C:mitochondrial inner membrane"/>
    <property type="evidence" value="ECO:0007669"/>
    <property type="project" value="UniProtKB-SubCell"/>
</dbReference>
<accession>A0A3Q0ISV7</accession>
<protein>
    <recommendedName>
        <fullName evidence="5">NADH dehydrogenase [ubiquinone] 1 beta subcomplex subunit 7</fullName>
    </recommendedName>
</protein>
<dbReference type="STRING" id="121845.A0A3Q0ISV7"/>
<comment type="function">
    <text evidence="1">Accessory subunit of the mitochondrial membrane respiratory chain NADH dehydrogenase (Complex I), that is believed not to be involved in catalysis. Complex I functions in the transfer of electrons from NADH to the respiratory chain. The immediate electron acceptor for the enzyme is believed to be ubiquinone.</text>
</comment>
<evidence type="ECO:0000256" key="3">
    <source>
        <dbReference type="ARBA" id="ARBA00004637"/>
    </source>
</evidence>
<organism evidence="14 15">
    <name type="scientific">Diaphorina citri</name>
    <name type="common">Asian citrus psyllid</name>
    <dbReference type="NCBI Taxonomy" id="121845"/>
    <lineage>
        <taxon>Eukaryota</taxon>
        <taxon>Metazoa</taxon>
        <taxon>Ecdysozoa</taxon>
        <taxon>Arthropoda</taxon>
        <taxon>Hexapoda</taxon>
        <taxon>Insecta</taxon>
        <taxon>Pterygota</taxon>
        <taxon>Neoptera</taxon>
        <taxon>Paraneoptera</taxon>
        <taxon>Hemiptera</taxon>
        <taxon>Sternorrhyncha</taxon>
        <taxon>Psylloidea</taxon>
        <taxon>Psyllidae</taxon>
        <taxon>Diaphorininae</taxon>
        <taxon>Diaphorina</taxon>
    </lineage>
</organism>
<keyword evidence="11" id="KW-0472">Membrane</keyword>
<dbReference type="GeneID" id="113466334"/>